<dbReference type="Proteomes" id="UP000024329">
    <property type="component" value="Unassembled WGS sequence"/>
</dbReference>
<evidence type="ECO:0000313" key="3">
    <source>
        <dbReference type="EMBL" id="EZP79959.1"/>
    </source>
</evidence>
<keyword evidence="3" id="KW-0540">Nuclease</keyword>
<dbReference type="Gene3D" id="1.10.30.50">
    <property type="match status" value="1"/>
</dbReference>
<name>A0A031JSS9_9SPHN</name>
<dbReference type="RefSeq" id="WP_051586987.1">
    <property type="nucleotide sequence ID" value="NZ_JFYZ01000020.1"/>
</dbReference>
<sequence>MSPDPRTLAQRLSAETGLEFEGTEGRDGEGSRWLELQPAGHPTHQTFVLRATIGWRRIDIEFRPGSFAGDLMDAMGRADESGRWGFRSVLGVCRDAGAEVALTLNGVLRDPEDPLIWQVHWRSLGLVIRKGMLAINAGDAAQDMRQIELWTSRAAAAVVAILPLEAEEGETGEAMPDVLGLPEGAKTRIEVNRYERDRRNRAAALAIHGYVCKACDLDMGERYGAAAAGLIEVHHVTPVSEVGEGYIVDPSNDLVPLCPNCHSVTHRRSPSYSVGEVRAMLHERFAGSDLGTDQES</sequence>
<dbReference type="InterPro" id="IPR002711">
    <property type="entry name" value="HNH"/>
</dbReference>
<evidence type="ECO:0000259" key="2">
    <source>
        <dbReference type="Pfam" id="PF01844"/>
    </source>
</evidence>
<dbReference type="PATRIC" id="fig|158500.4.peg.3813"/>
<organism evidence="3 4">
    <name type="scientific">Novosphingobium resinovorum</name>
    <dbReference type="NCBI Taxonomy" id="158500"/>
    <lineage>
        <taxon>Bacteria</taxon>
        <taxon>Pseudomonadati</taxon>
        <taxon>Pseudomonadota</taxon>
        <taxon>Alphaproteobacteria</taxon>
        <taxon>Sphingomonadales</taxon>
        <taxon>Sphingomonadaceae</taxon>
        <taxon>Novosphingobium</taxon>
    </lineage>
</organism>
<comment type="caution">
    <text evidence="3">The sequence shown here is derived from an EMBL/GenBank/DDBJ whole genome shotgun (WGS) entry which is preliminary data.</text>
</comment>
<protein>
    <submittedName>
        <fullName evidence="3">HNH endonuclease</fullName>
    </submittedName>
</protein>
<dbReference type="Pfam" id="PF01844">
    <property type="entry name" value="HNH"/>
    <property type="match status" value="1"/>
</dbReference>
<evidence type="ECO:0000313" key="4">
    <source>
        <dbReference type="Proteomes" id="UP000024329"/>
    </source>
</evidence>
<dbReference type="InterPro" id="IPR003615">
    <property type="entry name" value="HNH_nuc"/>
</dbReference>
<dbReference type="AlphaFoldDB" id="A0A031JSS9"/>
<dbReference type="GO" id="GO:0004519">
    <property type="term" value="F:endonuclease activity"/>
    <property type="evidence" value="ECO:0007669"/>
    <property type="project" value="UniProtKB-KW"/>
</dbReference>
<reference evidence="3 4" key="1">
    <citation type="submission" date="2014-03" db="EMBL/GenBank/DDBJ databases">
        <title>Whole genome sequence of Novosphingobium resinovorum KF1.</title>
        <authorList>
            <person name="Gan H.M."/>
            <person name="Gan H.Y."/>
            <person name="Chew T.H."/>
            <person name="Savka M.A."/>
        </authorList>
    </citation>
    <scope>NUCLEOTIDE SEQUENCE [LARGE SCALE GENOMIC DNA]</scope>
    <source>
        <strain evidence="3 4">KF1</strain>
    </source>
</reference>
<keyword evidence="3" id="KW-0255">Endonuclease</keyword>
<evidence type="ECO:0000256" key="1">
    <source>
        <dbReference type="SAM" id="MobiDB-lite"/>
    </source>
</evidence>
<dbReference type="CDD" id="cd00085">
    <property type="entry name" value="HNHc"/>
    <property type="match status" value="1"/>
</dbReference>
<proteinExistence type="predicted"/>
<dbReference type="eggNOG" id="COG3183">
    <property type="taxonomic scope" value="Bacteria"/>
</dbReference>
<feature type="domain" description="HNH" evidence="2">
    <location>
        <begin position="230"/>
        <end position="267"/>
    </location>
</feature>
<dbReference type="GO" id="GO:0003676">
    <property type="term" value="F:nucleic acid binding"/>
    <property type="evidence" value="ECO:0007669"/>
    <property type="project" value="InterPro"/>
</dbReference>
<feature type="compositionally biased region" description="Basic and acidic residues" evidence="1">
    <location>
        <begin position="23"/>
        <end position="32"/>
    </location>
</feature>
<keyword evidence="3" id="KW-0378">Hydrolase</keyword>
<dbReference type="GO" id="GO:0008270">
    <property type="term" value="F:zinc ion binding"/>
    <property type="evidence" value="ECO:0007669"/>
    <property type="project" value="InterPro"/>
</dbReference>
<feature type="region of interest" description="Disordered" evidence="1">
    <location>
        <begin position="1"/>
        <end position="32"/>
    </location>
</feature>
<accession>A0A031JSS9</accession>
<gene>
    <name evidence="3" type="ORF">BV97_03742</name>
</gene>
<dbReference type="EMBL" id="JFYZ01000020">
    <property type="protein sequence ID" value="EZP79959.1"/>
    <property type="molecule type" value="Genomic_DNA"/>
</dbReference>